<proteinExistence type="inferred from homology"/>
<feature type="active site" evidence="6">
    <location>
        <position position="361"/>
    </location>
</feature>
<evidence type="ECO:0000256" key="1">
    <source>
        <dbReference type="ARBA" id="ARBA00010815"/>
    </source>
</evidence>
<evidence type="ECO:0000256" key="4">
    <source>
        <dbReference type="ARBA" id="ARBA00022691"/>
    </source>
</evidence>
<comment type="caution">
    <text evidence="7">The sequence shown here is derived from an EMBL/GenBank/DDBJ whole genome shotgun (WGS) entry which is preliminary data.</text>
</comment>
<protein>
    <submittedName>
        <fullName evidence="7">Cyclopropane-fatty-acyl-phospholipid synthase</fullName>
        <ecNumber evidence="7">2.1.1.79</ecNumber>
    </submittedName>
</protein>
<dbReference type="NCBIfam" id="NF008686">
    <property type="entry name" value="PRK11705.1"/>
    <property type="match status" value="1"/>
</dbReference>
<dbReference type="SUPFAM" id="SSF53335">
    <property type="entry name" value="S-adenosyl-L-methionine-dependent methyltransferases"/>
    <property type="match status" value="1"/>
</dbReference>
<sequence>MAVHRSEFTVPAASKPPVSAARGARRWLEDLLAQADVRIDGDRPWDLRLHAPGVPERVLAQGSLGLGEAYMDGDWSAERLDQLFERIVRARLADQVQPLSIVWHHLKARWTNRQTARRAWEVGRRHYDLDDDVYQAMLDPRMTYTCGYWAQAQDLAQAQEHKLEMVCRKLRLRPGMRLLDIGCGWGSLMRYAAERHGVRCVGVTVSERQVALGRAMCRGLPVEFRLQDYRDIDGRYDAIASLGMFEHVGRRNDAAFMRVARRCLADDGLFLLHTIGRNEDGHGTDAWIDRYVFPNGELPTLARLGRAFERRFVVEDLHNFGADYDRTLMAWHANIEAAWPRFAQRLGERFRRQWRYYLLSCAGAFRARDIQLWQFVLSKDGLRGGYERPAAPSATLA</sequence>
<dbReference type="InterPro" id="IPR003333">
    <property type="entry name" value="CMAS"/>
</dbReference>
<reference evidence="8" key="1">
    <citation type="submission" date="2015-07" db="EMBL/GenBank/DDBJ databases">
        <title>Discovery of a poly(ethylene terephthalate assimilation.</title>
        <authorList>
            <person name="Yoshida S."/>
            <person name="Hiraga K."/>
            <person name="Takehana T."/>
            <person name="Taniguchi I."/>
            <person name="Yamaji H."/>
            <person name="Maeda Y."/>
            <person name="Toyohara K."/>
            <person name="Miyamoto K."/>
            <person name="Kimura Y."/>
            <person name="Oda K."/>
        </authorList>
    </citation>
    <scope>NUCLEOTIDE SEQUENCE [LARGE SCALE GENOMIC DNA]</scope>
    <source>
        <strain evidence="8">NBRC 110686 / TISTR 2288 / 201-F6</strain>
    </source>
</reference>
<keyword evidence="2 7" id="KW-0489">Methyltransferase</keyword>
<evidence type="ECO:0000256" key="6">
    <source>
        <dbReference type="PIRSR" id="PIRSR003085-1"/>
    </source>
</evidence>
<dbReference type="EC" id="2.1.1.79" evidence="7"/>
<reference evidence="7 8" key="2">
    <citation type="journal article" date="2016" name="Science">
        <title>A bacterium that degrades and assimilates poly(ethylene terephthalate).</title>
        <authorList>
            <person name="Yoshida S."/>
            <person name="Hiraga K."/>
            <person name="Takehana T."/>
            <person name="Taniguchi I."/>
            <person name="Yamaji H."/>
            <person name="Maeda Y."/>
            <person name="Toyohara K."/>
            <person name="Miyamoto K."/>
            <person name="Kimura Y."/>
            <person name="Oda K."/>
        </authorList>
    </citation>
    <scope>NUCLEOTIDE SEQUENCE [LARGE SCALE GENOMIC DNA]</scope>
    <source>
        <strain evidence="8">NBRC 110686 / TISTR 2288 / 201-F6</strain>
    </source>
</reference>
<evidence type="ECO:0000313" key="8">
    <source>
        <dbReference type="Proteomes" id="UP000037660"/>
    </source>
</evidence>
<keyword evidence="3 7" id="KW-0808">Transferase</keyword>
<organism evidence="7 8">
    <name type="scientific">Piscinibacter sakaiensis</name>
    <name type="common">Ideonella sakaiensis</name>
    <dbReference type="NCBI Taxonomy" id="1547922"/>
    <lineage>
        <taxon>Bacteria</taxon>
        <taxon>Pseudomonadati</taxon>
        <taxon>Pseudomonadota</taxon>
        <taxon>Betaproteobacteria</taxon>
        <taxon>Burkholderiales</taxon>
        <taxon>Sphaerotilaceae</taxon>
        <taxon>Piscinibacter</taxon>
    </lineage>
</organism>
<gene>
    <name evidence="7" type="ORF">ISF6_0622</name>
</gene>
<dbReference type="Gene3D" id="3.40.50.150">
    <property type="entry name" value="Vaccinia Virus protein VP39"/>
    <property type="match status" value="1"/>
</dbReference>
<accession>A0A0K8NXD0</accession>
<dbReference type="AlphaFoldDB" id="A0A0K8NXD0"/>
<dbReference type="RefSeq" id="WP_082368040.1">
    <property type="nucleotide sequence ID" value="NZ_BBYR01000013.1"/>
</dbReference>
<evidence type="ECO:0000256" key="2">
    <source>
        <dbReference type="ARBA" id="ARBA00022603"/>
    </source>
</evidence>
<keyword evidence="4" id="KW-0949">S-adenosyl-L-methionine</keyword>
<dbReference type="Pfam" id="PF02353">
    <property type="entry name" value="CMAS"/>
    <property type="match status" value="1"/>
</dbReference>
<name>A0A0K8NXD0_PISS1</name>
<dbReference type="CDD" id="cd02440">
    <property type="entry name" value="AdoMet_MTases"/>
    <property type="match status" value="1"/>
</dbReference>
<dbReference type="PANTHER" id="PTHR43667">
    <property type="entry name" value="CYCLOPROPANE-FATTY-ACYL-PHOSPHOLIPID SYNTHASE"/>
    <property type="match status" value="1"/>
</dbReference>
<dbReference type="PANTHER" id="PTHR43667:SF1">
    <property type="entry name" value="CYCLOPROPANE-FATTY-ACYL-PHOSPHOLIPID SYNTHASE"/>
    <property type="match status" value="1"/>
</dbReference>
<dbReference type="InterPro" id="IPR050723">
    <property type="entry name" value="CFA/CMAS"/>
</dbReference>
<dbReference type="OrthoDB" id="9782855at2"/>
<dbReference type="InterPro" id="IPR029063">
    <property type="entry name" value="SAM-dependent_MTases_sf"/>
</dbReference>
<dbReference type="EMBL" id="BBYR01000013">
    <property type="protein sequence ID" value="GAP35057.1"/>
    <property type="molecule type" value="Genomic_DNA"/>
</dbReference>
<dbReference type="GO" id="GO:0008825">
    <property type="term" value="F:cyclopropane-fatty-acyl-phospholipid synthase activity"/>
    <property type="evidence" value="ECO:0007669"/>
    <property type="project" value="UniProtKB-EC"/>
</dbReference>
<dbReference type="STRING" id="1547922.ISF6_0622"/>
<comment type="similarity">
    <text evidence="1">Belongs to the CFA/CMAS family.</text>
</comment>
<evidence type="ECO:0000256" key="5">
    <source>
        <dbReference type="ARBA" id="ARBA00023098"/>
    </source>
</evidence>
<evidence type="ECO:0000313" key="7">
    <source>
        <dbReference type="EMBL" id="GAP35057.1"/>
    </source>
</evidence>
<dbReference type="PIRSF" id="PIRSF003085">
    <property type="entry name" value="CMAS"/>
    <property type="match status" value="1"/>
</dbReference>
<dbReference type="Proteomes" id="UP000037660">
    <property type="component" value="Unassembled WGS sequence"/>
</dbReference>
<dbReference type="GO" id="GO:0032259">
    <property type="term" value="P:methylation"/>
    <property type="evidence" value="ECO:0007669"/>
    <property type="project" value="UniProtKB-KW"/>
</dbReference>
<evidence type="ECO:0000256" key="3">
    <source>
        <dbReference type="ARBA" id="ARBA00022679"/>
    </source>
</evidence>
<keyword evidence="8" id="KW-1185">Reference proteome</keyword>
<keyword evidence="5" id="KW-0443">Lipid metabolism</keyword>
<dbReference type="GO" id="GO:0008610">
    <property type="term" value="P:lipid biosynthetic process"/>
    <property type="evidence" value="ECO:0007669"/>
    <property type="project" value="InterPro"/>
</dbReference>